<gene>
    <name evidence="6" type="ORF">SAMN06272739_2110</name>
</gene>
<proteinExistence type="predicted"/>
<accession>A0A286GU27</accession>
<dbReference type="Pfam" id="PF18085">
    <property type="entry name" value="Mak_N_cap"/>
    <property type="match status" value="1"/>
</dbReference>
<dbReference type="AlphaFoldDB" id="A0A286GU27"/>
<protein>
    <recommendedName>
        <fullName evidence="5">Maltokinase N-terminal cap domain-containing protein</fullName>
    </recommendedName>
</protein>
<sequence>MTGWGMATVHATTMAPTKLELLTGWLPRQPWYRGFGTPALSRAGGFRLDDPAGEVGIELMLVSDGTGAGATTYFVPLTYRGAALDGADAGLVGTSEHGVLGTRWLYDAEHDPVASAQLLAFVAGAVEAQHQSESDTLDPTVGRSWTGDGQPRAVELVRVPEPGVPTAGRGAVEVDWTRPDGSTARGVVAVAR</sequence>
<evidence type="ECO:0000256" key="4">
    <source>
        <dbReference type="ARBA" id="ARBA00022840"/>
    </source>
</evidence>
<reference evidence="7" key="1">
    <citation type="submission" date="2017-09" db="EMBL/GenBank/DDBJ databases">
        <authorList>
            <person name="Varghese N."/>
            <person name="Submissions S."/>
        </authorList>
    </citation>
    <scope>NUCLEOTIDE SEQUENCE [LARGE SCALE GENOMIC DNA]</scope>
    <source>
        <strain evidence="7">DSM 44270</strain>
    </source>
</reference>
<dbReference type="GO" id="GO:0016301">
    <property type="term" value="F:kinase activity"/>
    <property type="evidence" value="ECO:0007669"/>
    <property type="project" value="UniProtKB-KW"/>
</dbReference>
<organism evidence="6 7">
    <name type="scientific">Blastococcus haudaquaticus</name>
    <dbReference type="NCBI Taxonomy" id="1938745"/>
    <lineage>
        <taxon>Bacteria</taxon>
        <taxon>Bacillati</taxon>
        <taxon>Actinomycetota</taxon>
        <taxon>Actinomycetes</taxon>
        <taxon>Geodermatophilales</taxon>
        <taxon>Geodermatophilaceae</taxon>
        <taxon>Blastococcus</taxon>
    </lineage>
</organism>
<keyword evidence="4" id="KW-0067">ATP-binding</keyword>
<evidence type="ECO:0000259" key="5">
    <source>
        <dbReference type="Pfam" id="PF18085"/>
    </source>
</evidence>
<evidence type="ECO:0000256" key="2">
    <source>
        <dbReference type="ARBA" id="ARBA00022741"/>
    </source>
</evidence>
<evidence type="ECO:0000256" key="1">
    <source>
        <dbReference type="ARBA" id="ARBA00022679"/>
    </source>
</evidence>
<keyword evidence="7" id="KW-1185">Reference proteome</keyword>
<evidence type="ECO:0000313" key="7">
    <source>
        <dbReference type="Proteomes" id="UP000219482"/>
    </source>
</evidence>
<evidence type="ECO:0000313" key="6">
    <source>
        <dbReference type="EMBL" id="SOD98962.1"/>
    </source>
</evidence>
<keyword evidence="2" id="KW-0547">Nucleotide-binding</keyword>
<name>A0A286GU27_9ACTN</name>
<feature type="domain" description="Maltokinase N-terminal cap" evidence="5">
    <location>
        <begin position="25"/>
        <end position="111"/>
    </location>
</feature>
<keyword evidence="1" id="KW-0808">Transferase</keyword>
<dbReference type="GO" id="GO:0005524">
    <property type="term" value="F:ATP binding"/>
    <property type="evidence" value="ECO:0007669"/>
    <property type="project" value="UniProtKB-KW"/>
</dbReference>
<evidence type="ECO:0000256" key="3">
    <source>
        <dbReference type="ARBA" id="ARBA00022777"/>
    </source>
</evidence>
<dbReference type="Proteomes" id="UP000219482">
    <property type="component" value="Unassembled WGS sequence"/>
</dbReference>
<keyword evidence="3" id="KW-0418">Kinase</keyword>
<dbReference type="EMBL" id="OCNK01000002">
    <property type="protein sequence ID" value="SOD98962.1"/>
    <property type="molecule type" value="Genomic_DNA"/>
</dbReference>
<dbReference type="InterPro" id="IPR040999">
    <property type="entry name" value="Mak_N_cap"/>
</dbReference>